<dbReference type="GO" id="GO:0042773">
    <property type="term" value="P:ATP synthesis coupled electron transport"/>
    <property type="evidence" value="ECO:0007669"/>
    <property type="project" value="InterPro"/>
</dbReference>
<evidence type="ECO:0008006" key="9">
    <source>
        <dbReference type="Google" id="ProtNLM"/>
    </source>
</evidence>
<dbReference type="PANTHER" id="PTHR42829:SF2">
    <property type="entry name" value="NADH-UBIQUINONE OXIDOREDUCTASE CHAIN 5"/>
    <property type="match status" value="1"/>
</dbReference>
<accession>A0A0F9SGT5</accession>
<feature type="transmembrane region" description="Helical" evidence="5">
    <location>
        <begin position="230"/>
        <end position="251"/>
    </location>
</feature>
<organism evidence="8">
    <name type="scientific">marine sediment metagenome</name>
    <dbReference type="NCBI Taxonomy" id="412755"/>
    <lineage>
        <taxon>unclassified sequences</taxon>
        <taxon>metagenomes</taxon>
        <taxon>ecological metagenomes</taxon>
    </lineage>
</organism>
<dbReference type="PANTHER" id="PTHR42829">
    <property type="entry name" value="NADH-UBIQUINONE OXIDOREDUCTASE CHAIN 5"/>
    <property type="match status" value="1"/>
</dbReference>
<feature type="transmembrane region" description="Helical" evidence="5">
    <location>
        <begin position="65"/>
        <end position="92"/>
    </location>
</feature>
<gene>
    <name evidence="8" type="ORF">LCGC14_0776140</name>
</gene>
<name>A0A0F9SGT5_9ZZZZ</name>
<dbReference type="Pfam" id="PF00361">
    <property type="entry name" value="Proton_antipo_M"/>
    <property type="match status" value="1"/>
</dbReference>
<feature type="transmembrane region" description="Helical" evidence="5">
    <location>
        <begin position="426"/>
        <end position="449"/>
    </location>
</feature>
<dbReference type="PRINTS" id="PR01434">
    <property type="entry name" value="NADHDHGNASE5"/>
</dbReference>
<feature type="transmembrane region" description="Helical" evidence="5">
    <location>
        <begin position="257"/>
        <end position="279"/>
    </location>
</feature>
<feature type="domain" description="NADH:quinone oxidoreductase/Mrp antiporter transmembrane" evidence="6">
    <location>
        <begin position="121"/>
        <end position="403"/>
    </location>
</feature>
<evidence type="ECO:0000256" key="1">
    <source>
        <dbReference type="ARBA" id="ARBA00004141"/>
    </source>
</evidence>
<evidence type="ECO:0000256" key="5">
    <source>
        <dbReference type="SAM" id="Phobius"/>
    </source>
</evidence>
<sequence>MTILALTLLAPLIAALVIFGLRRAPEALALAGAGLGFLGALGLVANAAGGAVPRAILPFLPDFPILLTASPLTAVLSLLVATVAGLVLTYAAGYMAKEPERVRFFGTMLLFVTAMQLLVLSGDWVTLLAAWEMIGFASYLLIGFWHEREGVASSATRAFLYTRSADLGLYLGAFLLIGVAGTSEIETTLTTTGTPALIAGLLLLVAAMGKSAQVPMQDWLMRAMAGPTPVSALLHSATLVAAGAILLIRMAPMLPGGALLAIGIVGGVTAVVTGLIALAERDLKRLLAASTSSQYGLMLVAVGAGAPVAALLHLIAHAAIKSSLFLGAGVFQHDRKSTALETLKGAGRARPGIFAGFAVSALALAGIPPLAGFFSKDAIIAAALTSTSAPWLATSALAGTVLTGAYMGRALNVLWTGASVPVPGRIPLMAAGMGVLVALAALLGGAFGPLEQMLGAEMAEAGLIVPVLGLAAGLSGLALGWSITPARLLGPLLAPASGGFAVAGGMDALVLRPALAVAAACERSERWLYDAVLSVGRANLSMGLSAQWADKDGIDAAIFGLVRRVIASGTRARRLQSGFIHRELALTVIGIALIVAVLLAAPIYS</sequence>
<dbReference type="Gene3D" id="1.20.5.2700">
    <property type="match status" value="1"/>
</dbReference>
<proteinExistence type="predicted"/>
<evidence type="ECO:0000259" key="6">
    <source>
        <dbReference type="Pfam" id="PF00361"/>
    </source>
</evidence>
<feature type="transmembrane region" description="Helical" evidence="5">
    <location>
        <begin position="128"/>
        <end position="146"/>
    </location>
</feature>
<reference evidence="8" key="1">
    <citation type="journal article" date="2015" name="Nature">
        <title>Complex archaea that bridge the gap between prokaryotes and eukaryotes.</title>
        <authorList>
            <person name="Spang A."/>
            <person name="Saw J.H."/>
            <person name="Jorgensen S.L."/>
            <person name="Zaremba-Niedzwiedzka K."/>
            <person name="Martijn J."/>
            <person name="Lind A.E."/>
            <person name="van Eijk R."/>
            <person name="Schleper C."/>
            <person name="Guy L."/>
            <person name="Ettema T.J."/>
        </authorList>
    </citation>
    <scope>NUCLEOTIDE SEQUENCE</scope>
</reference>
<feature type="transmembrane region" description="Helical" evidence="5">
    <location>
        <begin position="391"/>
        <end position="414"/>
    </location>
</feature>
<feature type="domain" description="NADH-Ubiquinone oxidoreductase (complex I) chain 5 N-terminal" evidence="7">
    <location>
        <begin position="65"/>
        <end position="105"/>
    </location>
</feature>
<comment type="subcellular location">
    <subcellularLocation>
        <location evidence="1">Membrane</location>
        <topology evidence="1">Multi-pass membrane protein</topology>
    </subcellularLocation>
</comment>
<comment type="caution">
    <text evidence="8">The sequence shown here is derived from an EMBL/GenBank/DDBJ whole genome shotgun (WGS) entry which is preliminary data.</text>
</comment>
<feature type="transmembrane region" description="Helical" evidence="5">
    <location>
        <begin position="104"/>
        <end position="122"/>
    </location>
</feature>
<evidence type="ECO:0000256" key="3">
    <source>
        <dbReference type="ARBA" id="ARBA00022989"/>
    </source>
</evidence>
<dbReference type="GO" id="GO:0008137">
    <property type="term" value="F:NADH dehydrogenase (ubiquinone) activity"/>
    <property type="evidence" value="ECO:0007669"/>
    <property type="project" value="InterPro"/>
</dbReference>
<dbReference type="GO" id="GO:0003954">
    <property type="term" value="F:NADH dehydrogenase activity"/>
    <property type="evidence" value="ECO:0007669"/>
    <property type="project" value="TreeGrafter"/>
</dbReference>
<dbReference type="GO" id="GO:0016020">
    <property type="term" value="C:membrane"/>
    <property type="evidence" value="ECO:0007669"/>
    <property type="project" value="UniProtKB-SubCell"/>
</dbReference>
<protein>
    <recommendedName>
        <fullName evidence="9">NADH:quinone oxidoreductase/Mrp antiporter membrane subunit domain-containing protein</fullName>
    </recommendedName>
</protein>
<feature type="transmembrane region" description="Helical" evidence="5">
    <location>
        <begin position="189"/>
        <end position="209"/>
    </location>
</feature>
<evidence type="ECO:0000256" key="4">
    <source>
        <dbReference type="ARBA" id="ARBA00023136"/>
    </source>
</evidence>
<evidence type="ECO:0000259" key="7">
    <source>
        <dbReference type="Pfam" id="PF00662"/>
    </source>
</evidence>
<dbReference type="Pfam" id="PF00662">
    <property type="entry name" value="Proton_antipo_N"/>
    <property type="match status" value="1"/>
</dbReference>
<keyword evidence="3 5" id="KW-1133">Transmembrane helix</keyword>
<dbReference type="InterPro" id="IPR001516">
    <property type="entry name" value="Proton_antipo_N"/>
</dbReference>
<dbReference type="EMBL" id="LAZR01001983">
    <property type="protein sequence ID" value="KKN36186.1"/>
    <property type="molecule type" value="Genomic_DNA"/>
</dbReference>
<keyword evidence="4 5" id="KW-0472">Membrane</keyword>
<dbReference type="InterPro" id="IPR001750">
    <property type="entry name" value="ND/Mrp_TM"/>
</dbReference>
<keyword evidence="2 5" id="KW-0812">Transmembrane</keyword>
<feature type="transmembrane region" description="Helical" evidence="5">
    <location>
        <begin position="461"/>
        <end position="483"/>
    </location>
</feature>
<feature type="transmembrane region" description="Helical" evidence="5">
    <location>
        <begin position="167"/>
        <end position="183"/>
    </location>
</feature>
<dbReference type="AlphaFoldDB" id="A0A0F9SGT5"/>
<dbReference type="GO" id="GO:0015990">
    <property type="term" value="P:electron transport coupled proton transport"/>
    <property type="evidence" value="ECO:0007669"/>
    <property type="project" value="TreeGrafter"/>
</dbReference>
<evidence type="ECO:0000256" key="2">
    <source>
        <dbReference type="ARBA" id="ARBA00022692"/>
    </source>
</evidence>
<dbReference type="InterPro" id="IPR003945">
    <property type="entry name" value="NU5C-like"/>
</dbReference>
<feature type="transmembrane region" description="Helical" evidence="5">
    <location>
        <begin position="584"/>
        <end position="604"/>
    </location>
</feature>
<feature type="transmembrane region" description="Helical" evidence="5">
    <location>
        <begin position="352"/>
        <end position="371"/>
    </location>
</feature>
<evidence type="ECO:0000313" key="8">
    <source>
        <dbReference type="EMBL" id="KKN36186.1"/>
    </source>
</evidence>